<name>A0ABY0W1W1_9PSED</name>
<reference evidence="1 2" key="1">
    <citation type="submission" date="2016-10" db="EMBL/GenBank/DDBJ databases">
        <authorList>
            <person name="Varghese N."/>
            <person name="Submissions S."/>
        </authorList>
    </citation>
    <scope>NUCLEOTIDE SEQUENCE [LARGE SCALE GENOMIC DNA]</scope>
    <source>
        <strain evidence="1 2">BS3667</strain>
    </source>
</reference>
<sequence>MHYRDQACANRGLTPLEACEGVFIQPPLQRQGVGPGLDHGVYHLGNTGHILIA</sequence>
<keyword evidence="2" id="KW-1185">Reference proteome</keyword>
<dbReference type="EMBL" id="LT629795">
    <property type="protein sequence ID" value="SDU69331.1"/>
    <property type="molecule type" value="Genomic_DNA"/>
</dbReference>
<organism evidence="1 2">
    <name type="scientific">Pseudomonas psychrophila</name>
    <dbReference type="NCBI Taxonomy" id="122355"/>
    <lineage>
        <taxon>Bacteria</taxon>
        <taxon>Pseudomonadati</taxon>
        <taxon>Pseudomonadota</taxon>
        <taxon>Gammaproteobacteria</taxon>
        <taxon>Pseudomonadales</taxon>
        <taxon>Pseudomonadaceae</taxon>
        <taxon>Pseudomonas</taxon>
    </lineage>
</organism>
<protein>
    <recommendedName>
        <fullName evidence="3">GNAT family N-acetyltransferase</fullName>
    </recommendedName>
</protein>
<accession>A0ABY0W1W1</accession>
<evidence type="ECO:0000313" key="2">
    <source>
        <dbReference type="Proteomes" id="UP000182058"/>
    </source>
</evidence>
<dbReference type="Proteomes" id="UP000182058">
    <property type="component" value="Chromosome I"/>
</dbReference>
<proteinExistence type="predicted"/>
<evidence type="ECO:0000313" key="1">
    <source>
        <dbReference type="EMBL" id="SDU69331.1"/>
    </source>
</evidence>
<gene>
    <name evidence="1" type="ORF">SAMN04490201_3877</name>
</gene>
<evidence type="ECO:0008006" key="3">
    <source>
        <dbReference type="Google" id="ProtNLM"/>
    </source>
</evidence>